<reference evidence="2" key="1">
    <citation type="submission" date="2023-06" db="EMBL/GenBank/DDBJ databases">
        <authorList>
            <consortium name="Lawrence Berkeley National Laboratory"/>
            <person name="Ahrendt S."/>
            <person name="Sahu N."/>
            <person name="Indic B."/>
            <person name="Wong-Bajracharya J."/>
            <person name="Merenyi Z."/>
            <person name="Ke H.-M."/>
            <person name="Monk M."/>
            <person name="Kocsube S."/>
            <person name="Drula E."/>
            <person name="Lipzen A."/>
            <person name="Balint B."/>
            <person name="Henrissat B."/>
            <person name="Andreopoulos B."/>
            <person name="Martin F.M."/>
            <person name="Harder C.B."/>
            <person name="Rigling D."/>
            <person name="Ford K.L."/>
            <person name="Foster G.D."/>
            <person name="Pangilinan J."/>
            <person name="Papanicolaou A."/>
            <person name="Barry K."/>
            <person name="LaButti K."/>
            <person name="Viragh M."/>
            <person name="Koriabine M."/>
            <person name="Yan M."/>
            <person name="Riley R."/>
            <person name="Champramary S."/>
            <person name="Plett K.L."/>
            <person name="Tsai I.J."/>
            <person name="Slot J."/>
            <person name="Sipos G."/>
            <person name="Plett J."/>
            <person name="Nagy L.G."/>
            <person name="Grigoriev I.V."/>
        </authorList>
    </citation>
    <scope>NUCLEOTIDE SEQUENCE</scope>
    <source>
        <strain evidence="2">ICMP 16352</strain>
    </source>
</reference>
<evidence type="ECO:0000256" key="1">
    <source>
        <dbReference type="SAM" id="MobiDB-lite"/>
    </source>
</evidence>
<feature type="region of interest" description="Disordered" evidence="1">
    <location>
        <begin position="112"/>
        <end position="165"/>
    </location>
</feature>
<feature type="compositionally biased region" description="Polar residues" evidence="1">
    <location>
        <begin position="155"/>
        <end position="165"/>
    </location>
</feature>
<name>A0AA39UCI9_9AGAR</name>
<comment type="caution">
    <text evidence="2">The sequence shown here is derived from an EMBL/GenBank/DDBJ whole genome shotgun (WGS) entry which is preliminary data.</text>
</comment>
<accession>A0AA39UCI9</accession>
<keyword evidence="3" id="KW-1185">Reference proteome</keyword>
<sequence>MSIQACALYAAVPCLNSWRSSCAAPIQAPWWYSPVICAQPAITGILSVTRIEVLLGAPSRRLQAALYFFVALNMSSYPSNTNNSSTTTVSSTQTLVPKKDYASAFADLQSKYGFGGNAPSPNPEPNTTQAASKKAPSRKEDKALADLAGKYEFGGSQSQQKQSWL</sequence>
<evidence type="ECO:0000313" key="2">
    <source>
        <dbReference type="EMBL" id="KAK0477314.1"/>
    </source>
</evidence>
<proteinExistence type="predicted"/>
<gene>
    <name evidence="2" type="ORF">IW261DRAFT_1609032</name>
</gene>
<dbReference type="AlphaFoldDB" id="A0AA39UCI9"/>
<dbReference type="EMBL" id="JAUEPR010000017">
    <property type="protein sequence ID" value="KAK0477314.1"/>
    <property type="molecule type" value="Genomic_DNA"/>
</dbReference>
<dbReference type="Proteomes" id="UP001175227">
    <property type="component" value="Unassembled WGS sequence"/>
</dbReference>
<protein>
    <submittedName>
        <fullName evidence="2">Uncharacterized protein</fullName>
    </submittedName>
</protein>
<organism evidence="2 3">
    <name type="scientific">Armillaria novae-zelandiae</name>
    <dbReference type="NCBI Taxonomy" id="153914"/>
    <lineage>
        <taxon>Eukaryota</taxon>
        <taxon>Fungi</taxon>
        <taxon>Dikarya</taxon>
        <taxon>Basidiomycota</taxon>
        <taxon>Agaricomycotina</taxon>
        <taxon>Agaricomycetes</taxon>
        <taxon>Agaricomycetidae</taxon>
        <taxon>Agaricales</taxon>
        <taxon>Marasmiineae</taxon>
        <taxon>Physalacriaceae</taxon>
        <taxon>Armillaria</taxon>
    </lineage>
</organism>
<evidence type="ECO:0000313" key="3">
    <source>
        <dbReference type="Proteomes" id="UP001175227"/>
    </source>
</evidence>